<dbReference type="InterPro" id="IPR010998">
    <property type="entry name" value="Integrase_recombinase_N"/>
</dbReference>
<gene>
    <name evidence="5" type="ORF">J2X09_004985</name>
</gene>
<keyword evidence="1" id="KW-0238">DNA-binding</keyword>
<accession>A0ABU1VI96</accession>
<evidence type="ECO:0000259" key="4">
    <source>
        <dbReference type="PROSITE" id="PS51898"/>
    </source>
</evidence>
<dbReference type="InterPro" id="IPR011010">
    <property type="entry name" value="DNA_brk_join_enz"/>
</dbReference>
<dbReference type="PROSITE" id="PS51898">
    <property type="entry name" value="TYR_RECOMBINASE"/>
    <property type="match status" value="1"/>
</dbReference>
<dbReference type="Proteomes" id="UP001265550">
    <property type="component" value="Unassembled WGS sequence"/>
</dbReference>
<feature type="region of interest" description="Disordered" evidence="3">
    <location>
        <begin position="450"/>
        <end position="475"/>
    </location>
</feature>
<comment type="caution">
    <text evidence="5">The sequence shown here is derived from an EMBL/GenBank/DDBJ whole genome shotgun (WGS) entry which is preliminary data.</text>
</comment>
<evidence type="ECO:0000256" key="3">
    <source>
        <dbReference type="SAM" id="MobiDB-lite"/>
    </source>
</evidence>
<dbReference type="InterPro" id="IPR013762">
    <property type="entry name" value="Integrase-like_cat_sf"/>
</dbReference>
<feature type="domain" description="Tyr recombinase" evidence="4">
    <location>
        <begin position="158"/>
        <end position="351"/>
    </location>
</feature>
<evidence type="ECO:0000313" key="6">
    <source>
        <dbReference type="Proteomes" id="UP001265550"/>
    </source>
</evidence>
<organism evidence="5 6">
    <name type="scientific">Hydrogenophaga laconesensis</name>
    <dbReference type="NCBI Taxonomy" id="1805971"/>
    <lineage>
        <taxon>Bacteria</taxon>
        <taxon>Pseudomonadati</taxon>
        <taxon>Pseudomonadota</taxon>
        <taxon>Betaproteobacteria</taxon>
        <taxon>Burkholderiales</taxon>
        <taxon>Comamonadaceae</taxon>
        <taxon>Hydrogenophaga</taxon>
    </lineage>
</organism>
<dbReference type="SUPFAM" id="SSF56349">
    <property type="entry name" value="DNA breaking-rejoining enzymes"/>
    <property type="match status" value="1"/>
</dbReference>
<protein>
    <submittedName>
        <fullName evidence="5">Integrase</fullName>
    </submittedName>
</protein>
<feature type="compositionally biased region" description="Polar residues" evidence="3">
    <location>
        <begin position="450"/>
        <end position="472"/>
    </location>
</feature>
<name>A0ABU1VI96_9BURK</name>
<dbReference type="EMBL" id="JAVDWE010000020">
    <property type="protein sequence ID" value="MDR7097211.1"/>
    <property type="molecule type" value="Genomic_DNA"/>
</dbReference>
<proteinExistence type="predicted"/>
<dbReference type="CDD" id="cd00799">
    <property type="entry name" value="INT_Cre_C"/>
    <property type="match status" value="1"/>
</dbReference>
<reference evidence="5 6" key="1">
    <citation type="submission" date="2023-07" db="EMBL/GenBank/DDBJ databases">
        <title>Sorghum-associated microbial communities from plants grown in Nebraska, USA.</title>
        <authorList>
            <person name="Schachtman D."/>
        </authorList>
    </citation>
    <scope>NUCLEOTIDE SEQUENCE [LARGE SCALE GENOMIC DNA]</scope>
    <source>
        <strain evidence="5 6">BE240</strain>
    </source>
</reference>
<evidence type="ECO:0000256" key="1">
    <source>
        <dbReference type="ARBA" id="ARBA00023125"/>
    </source>
</evidence>
<keyword evidence="2" id="KW-0233">DNA recombination</keyword>
<evidence type="ECO:0000313" key="5">
    <source>
        <dbReference type="EMBL" id="MDR7097211.1"/>
    </source>
</evidence>
<keyword evidence="6" id="KW-1185">Reference proteome</keyword>
<evidence type="ECO:0000256" key="2">
    <source>
        <dbReference type="ARBA" id="ARBA00023172"/>
    </source>
</evidence>
<dbReference type="Pfam" id="PF00589">
    <property type="entry name" value="Phage_integrase"/>
    <property type="match status" value="1"/>
</dbReference>
<dbReference type="Gene3D" id="1.10.443.10">
    <property type="entry name" value="Intergrase catalytic core"/>
    <property type="match status" value="1"/>
</dbReference>
<sequence length="564" mass="61496">MRLPILQKTPALQPHELSDVTAQAVAELLREGESLNTQLSYRSALRYWAAWYGIRYGAQIGLPLPAACVLQFIVDHAQRSGPKGLVHELPPEIDAALVQAGYKGKPGPMAHNTLVHRLAVLSKAHQARDMKNPCQDPKVRELLSRTRKAYAKRGELPKKKDALTKDPLQLVLATCDDSLKGKRDRALLLFAWSSGGRRRSEIAAADMKFLKRLGPGEFSYEMAFSKTNQSGIDRPENHKPVLGAAGAALDDWLVASGVNEGAIFRRVLKGGHVGGPLSAAAVRDIVQTRCLLAGVEGEFSAHSLRSGFVTEAAVQNVSIADTMAMTGHQSVAVVVAYQRRVAMASNPGTPHLQVGFHKRGIQFVEQPRFVGRETEELEVAAKGMPWALRVPDMDWILDSRSSSLKKDNIFPTVPTAELAWRVPITKCPDSPATKACSAVSRSRISPMTITSGRWRNAARTPSRNEPQSTPTSRCEKTDRLRVKRYSIGSSTVTTWEARISLMASTMAAIVVVLPDPVGPETRINPDGLSSKTRITDGSPCFAKLGVSVGMRRTDSMSRLPAKAR</sequence>
<dbReference type="SUPFAM" id="SSF47823">
    <property type="entry name" value="lambda integrase-like, N-terminal domain"/>
    <property type="match status" value="1"/>
</dbReference>
<dbReference type="InterPro" id="IPR002104">
    <property type="entry name" value="Integrase_catalytic"/>
</dbReference>
<dbReference type="Gene3D" id="1.10.150.130">
    <property type="match status" value="1"/>
</dbReference>